<accession>A0A2V3UC65</accession>
<protein>
    <submittedName>
        <fullName evidence="1">Uncharacterized protein</fullName>
    </submittedName>
</protein>
<comment type="caution">
    <text evidence="1">The sequence shown here is derived from an EMBL/GenBank/DDBJ whole genome shotgun (WGS) entry which is preliminary data.</text>
</comment>
<dbReference type="Proteomes" id="UP000248021">
    <property type="component" value="Unassembled WGS sequence"/>
</dbReference>
<sequence length="36" mass="4167">MICLFEVTRLFDVTCLFDVTWPSGMTGTCERKEHEA</sequence>
<dbReference type="AlphaFoldDB" id="A0A2V3UC65"/>
<dbReference type="EMBL" id="QJJK01000004">
    <property type="protein sequence ID" value="PXW60388.1"/>
    <property type="molecule type" value="Genomic_DNA"/>
</dbReference>
<gene>
    <name evidence="1" type="ORF">C7450_104443</name>
</gene>
<evidence type="ECO:0000313" key="1">
    <source>
        <dbReference type="EMBL" id="PXW60388.1"/>
    </source>
</evidence>
<organism evidence="1 2">
    <name type="scientific">Chelatococcus asaccharovorans</name>
    <dbReference type="NCBI Taxonomy" id="28210"/>
    <lineage>
        <taxon>Bacteria</taxon>
        <taxon>Pseudomonadati</taxon>
        <taxon>Pseudomonadota</taxon>
        <taxon>Alphaproteobacteria</taxon>
        <taxon>Hyphomicrobiales</taxon>
        <taxon>Chelatococcaceae</taxon>
        <taxon>Chelatococcus</taxon>
    </lineage>
</organism>
<proteinExistence type="predicted"/>
<reference evidence="1 2" key="1">
    <citation type="submission" date="2018-05" db="EMBL/GenBank/DDBJ databases">
        <title>Genomic Encyclopedia of Type Strains, Phase IV (KMG-IV): sequencing the most valuable type-strain genomes for metagenomic binning, comparative biology and taxonomic classification.</title>
        <authorList>
            <person name="Goeker M."/>
        </authorList>
    </citation>
    <scope>NUCLEOTIDE SEQUENCE [LARGE SCALE GENOMIC DNA]</scope>
    <source>
        <strain evidence="1 2">DSM 6462</strain>
    </source>
</reference>
<name>A0A2V3UC65_9HYPH</name>
<evidence type="ECO:0000313" key="2">
    <source>
        <dbReference type="Proteomes" id="UP000248021"/>
    </source>
</evidence>
<keyword evidence="2" id="KW-1185">Reference proteome</keyword>